<dbReference type="InterPro" id="IPR036913">
    <property type="entry name" value="YegP-like_sf"/>
</dbReference>
<keyword evidence="3" id="KW-1185">Reference proteome</keyword>
<evidence type="ECO:0000259" key="1">
    <source>
        <dbReference type="Pfam" id="PF07411"/>
    </source>
</evidence>
<dbReference type="InterPro" id="IPR051141">
    <property type="entry name" value="UPF0339_domain"/>
</dbReference>
<comment type="caution">
    <text evidence="2">The sequence shown here is derived from an EMBL/GenBank/DDBJ whole genome shotgun (WGS) entry which is preliminary data.</text>
</comment>
<dbReference type="PANTHER" id="PTHR40606">
    <property type="match status" value="1"/>
</dbReference>
<protein>
    <submittedName>
        <fullName evidence="2">YegP family protein</fullName>
    </submittedName>
</protein>
<dbReference type="InterPro" id="IPR010879">
    <property type="entry name" value="DUF1508"/>
</dbReference>
<accession>A0ABS9KKA3</accession>
<dbReference type="PANTHER" id="PTHR40606:SF1">
    <property type="entry name" value="UPF0339 PROTEIN YEGP"/>
    <property type="match status" value="1"/>
</dbReference>
<name>A0ABS9KKA3_9BACT</name>
<feature type="domain" description="DUF1508" evidence="1">
    <location>
        <begin position="13"/>
        <end position="59"/>
    </location>
</feature>
<dbReference type="Pfam" id="PF07411">
    <property type="entry name" value="DUF1508"/>
    <property type="match status" value="2"/>
</dbReference>
<organism evidence="2 3">
    <name type="scientific">Terrimonas ginsenosidimutans</name>
    <dbReference type="NCBI Taxonomy" id="2908004"/>
    <lineage>
        <taxon>Bacteria</taxon>
        <taxon>Pseudomonadati</taxon>
        <taxon>Bacteroidota</taxon>
        <taxon>Chitinophagia</taxon>
        <taxon>Chitinophagales</taxon>
        <taxon>Chitinophagaceae</taxon>
        <taxon>Terrimonas</taxon>
    </lineage>
</organism>
<dbReference type="Gene3D" id="2.30.29.80">
    <property type="match status" value="1"/>
</dbReference>
<gene>
    <name evidence="2" type="ORF">LZZ85_00565</name>
</gene>
<reference evidence="2" key="1">
    <citation type="submission" date="2022-01" db="EMBL/GenBank/DDBJ databases">
        <authorList>
            <person name="Jo J.-H."/>
            <person name="Im W.-T."/>
        </authorList>
    </citation>
    <scope>NUCLEOTIDE SEQUENCE</scope>
    <source>
        <strain evidence="2">NA20</strain>
    </source>
</reference>
<feature type="domain" description="DUF1508" evidence="1">
    <location>
        <begin position="64"/>
        <end position="110"/>
    </location>
</feature>
<sequence>MSQAKFEIYRSEKNSEYYFRLKAANGKIILSSEGYKAKYSCENGIASVKNNAPHDARYDKKTNKAGQYYFNLKAGNGEIIGTSESYTTADSRDQGIETVKSVAPDAVIEELS</sequence>
<evidence type="ECO:0000313" key="3">
    <source>
        <dbReference type="Proteomes" id="UP001165367"/>
    </source>
</evidence>
<dbReference type="Proteomes" id="UP001165367">
    <property type="component" value="Unassembled WGS sequence"/>
</dbReference>
<proteinExistence type="predicted"/>
<evidence type="ECO:0000313" key="2">
    <source>
        <dbReference type="EMBL" id="MCG2612742.1"/>
    </source>
</evidence>
<dbReference type="EMBL" id="JAKLTR010000001">
    <property type="protein sequence ID" value="MCG2612742.1"/>
    <property type="molecule type" value="Genomic_DNA"/>
</dbReference>
<dbReference type="SUPFAM" id="SSF160113">
    <property type="entry name" value="YegP-like"/>
    <property type="match status" value="2"/>
</dbReference>
<dbReference type="RefSeq" id="WP_237867971.1">
    <property type="nucleotide sequence ID" value="NZ_JAKLTR010000001.1"/>
</dbReference>